<sequence length="256" mass="28968">MQHIHAQNWTLMGDVLMVLRPFEELTREISAENACICTVLPAVMLLKRHNETDEHGIKQMKTRLLKSLEDRFAGSEQNSHLVVATSLDPRYKAKLWVSDTEQCRSKLLVQEAVSCLSESDQDTSARPTTATEQPEEEQGPTVSTKWHCSGIWSGWDDLYRSNTDAVTSGVDVEISTFFSEPLIPLREDPLQWWKTDQQQFPLLVKTAKVYLCAPPTSVPSESLFSTAGDIRSHTRNRLSPINSEHLVFLKGNAHFM</sequence>
<comment type="caution">
    <text evidence="3">The sequence shown here is derived from an EMBL/GenBank/DDBJ whole genome shotgun (WGS) entry which is preliminary data.</text>
</comment>
<dbReference type="Proteomes" id="UP001174136">
    <property type="component" value="Unassembled WGS sequence"/>
</dbReference>
<gene>
    <name evidence="3" type="primary">Zbed4_5</name>
    <name evidence="3" type="ORF">N1851_015877</name>
</gene>
<protein>
    <submittedName>
        <fullName evidence="3">Zinc finger BED domain-containing protein 4</fullName>
    </submittedName>
</protein>
<evidence type="ECO:0000313" key="3">
    <source>
        <dbReference type="EMBL" id="KAK0145222.1"/>
    </source>
</evidence>
<evidence type="ECO:0000259" key="2">
    <source>
        <dbReference type="Pfam" id="PF05699"/>
    </source>
</evidence>
<evidence type="ECO:0000256" key="1">
    <source>
        <dbReference type="SAM" id="MobiDB-lite"/>
    </source>
</evidence>
<dbReference type="InterPro" id="IPR012337">
    <property type="entry name" value="RNaseH-like_sf"/>
</dbReference>
<reference evidence="3" key="1">
    <citation type="journal article" date="2023" name="Front. Mar. Sci.">
        <title>A new Merluccius polli reference genome to investigate the effects of global change in West African waters.</title>
        <authorList>
            <person name="Mateo J.L."/>
            <person name="Blanco-Fernandez C."/>
            <person name="Garcia-Vazquez E."/>
            <person name="Machado-Schiaffino G."/>
        </authorList>
    </citation>
    <scope>NUCLEOTIDE SEQUENCE</scope>
    <source>
        <strain evidence="3">C29</strain>
        <tissue evidence="3">Fin</tissue>
    </source>
</reference>
<evidence type="ECO:0000313" key="4">
    <source>
        <dbReference type="Proteomes" id="UP001174136"/>
    </source>
</evidence>
<organism evidence="3 4">
    <name type="scientific">Merluccius polli</name>
    <name type="common">Benguela hake</name>
    <name type="synonym">Merluccius cadenati</name>
    <dbReference type="NCBI Taxonomy" id="89951"/>
    <lineage>
        <taxon>Eukaryota</taxon>
        <taxon>Metazoa</taxon>
        <taxon>Chordata</taxon>
        <taxon>Craniata</taxon>
        <taxon>Vertebrata</taxon>
        <taxon>Euteleostomi</taxon>
        <taxon>Actinopterygii</taxon>
        <taxon>Neopterygii</taxon>
        <taxon>Teleostei</taxon>
        <taxon>Neoteleostei</taxon>
        <taxon>Acanthomorphata</taxon>
        <taxon>Zeiogadaria</taxon>
        <taxon>Gadariae</taxon>
        <taxon>Gadiformes</taxon>
        <taxon>Gadoidei</taxon>
        <taxon>Merlucciidae</taxon>
        <taxon>Merluccius</taxon>
    </lineage>
</organism>
<accession>A0AA47P391</accession>
<dbReference type="Pfam" id="PF05699">
    <property type="entry name" value="Dimer_Tnp_hAT"/>
    <property type="match status" value="1"/>
</dbReference>
<dbReference type="GO" id="GO:0005634">
    <property type="term" value="C:nucleus"/>
    <property type="evidence" value="ECO:0007669"/>
    <property type="project" value="TreeGrafter"/>
</dbReference>
<feature type="region of interest" description="Disordered" evidence="1">
    <location>
        <begin position="118"/>
        <end position="143"/>
    </location>
</feature>
<feature type="domain" description="HAT C-terminal dimerisation" evidence="2">
    <location>
        <begin position="173"/>
        <end position="252"/>
    </location>
</feature>
<proteinExistence type="predicted"/>
<dbReference type="AlphaFoldDB" id="A0AA47P391"/>
<dbReference type="InterPro" id="IPR008906">
    <property type="entry name" value="HATC_C_dom"/>
</dbReference>
<keyword evidence="4" id="KW-1185">Reference proteome</keyword>
<dbReference type="GO" id="GO:0046983">
    <property type="term" value="F:protein dimerization activity"/>
    <property type="evidence" value="ECO:0007669"/>
    <property type="project" value="InterPro"/>
</dbReference>
<name>A0AA47P391_MERPO</name>
<dbReference type="PANTHER" id="PTHR47241">
    <property type="entry name" value="FINGER PROTEIN, PUTATIVE-RELATED"/>
    <property type="match status" value="1"/>
</dbReference>
<dbReference type="SUPFAM" id="SSF53098">
    <property type="entry name" value="Ribonuclease H-like"/>
    <property type="match status" value="1"/>
</dbReference>
<dbReference type="PANTHER" id="PTHR47241:SF1">
    <property type="entry name" value="BED-TYPE DOMAIN-CONTAINING PROTEIN"/>
    <property type="match status" value="1"/>
</dbReference>
<dbReference type="EMBL" id="JAOPHQ010002873">
    <property type="protein sequence ID" value="KAK0145222.1"/>
    <property type="molecule type" value="Genomic_DNA"/>
</dbReference>
<dbReference type="InterPro" id="IPR052865">
    <property type="entry name" value="Zinc_finger_BED"/>
</dbReference>